<feature type="DNA-binding region" description="H-T-H motif" evidence="2">
    <location>
        <begin position="39"/>
        <end position="58"/>
    </location>
</feature>
<dbReference type="EMBL" id="JBHLWK010000002">
    <property type="protein sequence ID" value="MFC0202885.1"/>
    <property type="molecule type" value="Genomic_DNA"/>
</dbReference>
<sequence length="204" mass="22383">MASDGTTERTRTARSLARRQHLLDTARNLFVERGFHQTGMAQIASASGIAVGQIYRDFANKEAIVAAICEADLVGWLEEARLQAAVEAGNTQAILEWVERIGTDEPSPEDRRLMCELLAEVGRNPIIEQVNGKVEARVRASLEAALKSIAPAASERRRSTMMDFIMTLAWGIMARIELAPGRDHADLRGYAAALLRRELAALDA</sequence>
<gene>
    <name evidence="4" type="ORF">ACFFJC_01205</name>
</gene>
<dbReference type="PRINTS" id="PR00455">
    <property type="entry name" value="HTHTETR"/>
</dbReference>
<dbReference type="Gene3D" id="1.10.357.10">
    <property type="entry name" value="Tetracycline Repressor, domain 2"/>
    <property type="match status" value="1"/>
</dbReference>
<dbReference type="RefSeq" id="WP_379485754.1">
    <property type="nucleotide sequence ID" value="NZ_JBHLWK010000002.1"/>
</dbReference>
<evidence type="ECO:0000256" key="2">
    <source>
        <dbReference type="PROSITE-ProRule" id="PRU00335"/>
    </source>
</evidence>
<dbReference type="Proteomes" id="UP001589798">
    <property type="component" value="Unassembled WGS sequence"/>
</dbReference>
<dbReference type="PANTHER" id="PTHR30055">
    <property type="entry name" value="HTH-TYPE TRANSCRIPTIONAL REGULATOR RUTR"/>
    <property type="match status" value="1"/>
</dbReference>
<dbReference type="Pfam" id="PF00440">
    <property type="entry name" value="TetR_N"/>
    <property type="match status" value="1"/>
</dbReference>
<evidence type="ECO:0000256" key="1">
    <source>
        <dbReference type="ARBA" id="ARBA00023125"/>
    </source>
</evidence>
<dbReference type="InterPro" id="IPR009057">
    <property type="entry name" value="Homeodomain-like_sf"/>
</dbReference>
<evidence type="ECO:0000259" key="3">
    <source>
        <dbReference type="PROSITE" id="PS50977"/>
    </source>
</evidence>
<dbReference type="SUPFAM" id="SSF46689">
    <property type="entry name" value="Homeodomain-like"/>
    <property type="match status" value="1"/>
</dbReference>
<reference evidence="4 5" key="1">
    <citation type="submission" date="2024-09" db="EMBL/GenBank/DDBJ databases">
        <authorList>
            <person name="Sun Q."/>
            <person name="Mori K."/>
        </authorList>
    </citation>
    <scope>NUCLEOTIDE SEQUENCE [LARGE SCALE GENOMIC DNA]</scope>
    <source>
        <strain evidence="4 5">CCM 7706</strain>
    </source>
</reference>
<keyword evidence="1 2" id="KW-0238">DNA-binding</keyword>
<name>A0ABV6CQ74_9SPHN</name>
<dbReference type="InterPro" id="IPR050109">
    <property type="entry name" value="HTH-type_TetR-like_transc_reg"/>
</dbReference>
<dbReference type="PANTHER" id="PTHR30055:SF146">
    <property type="entry name" value="HTH-TYPE TRANSCRIPTIONAL DUAL REGULATOR CECR"/>
    <property type="match status" value="1"/>
</dbReference>
<organism evidence="4 5">
    <name type="scientific">Novosphingobium soli</name>
    <dbReference type="NCBI Taxonomy" id="574956"/>
    <lineage>
        <taxon>Bacteria</taxon>
        <taxon>Pseudomonadati</taxon>
        <taxon>Pseudomonadota</taxon>
        <taxon>Alphaproteobacteria</taxon>
        <taxon>Sphingomonadales</taxon>
        <taxon>Sphingomonadaceae</taxon>
        <taxon>Novosphingobium</taxon>
    </lineage>
</organism>
<accession>A0ABV6CQ74</accession>
<evidence type="ECO:0000313" key="5">
    <source>
        <dbReference type="Proteomes" id="UP001589798"/>
    </source>
</evidence>
<comment type="caution">
    <text evidence="4">The sequence shown here is derived from an EMBL/GenBank/DDBJ whole genome shotgun (WGS) entry which is preliminary data.</text>
</comment>
<evidence type="ECO:0000313" key="4">
    <source>
        <dbReference type="EMBL" id="MFC0202885.1"/>
    </source>
</evidence>
<proteinExistence type="predicted"/>
<keyword evidence="5" id="KW-1185">Reference proteome</keyword>
<dbReference type="PROSITE" id="PS50977">
    <property type="entry name" value="HTH_TETR_2"/>
    <property type="match status" value="1"/>
</dbReference>
<feature type="domain" description="HTH tetR-type" evidence="3">
    <location>
        <begin position="16"/>
        <end position="76"/>
    </location>
</feature>
<protein>
    <submittedName>
        <fullName evidence="4">TetR/AcrR family transcriptional regulator</fullName>
    </submittedName>
</protein>
<dbReference type="InterPro" id="IPR001647">
    <property type="entry name" value="HTH_TetR"/>
</dbReference>